<dbReference type="EMBL" id="FWFS01000004">
    <property type="protein sequence ID" value="SLN35300.1"/>
    <property type="molecule type" value="Genomic_DNA"/>
</dbReference>
<dbReference type="Proteomes" id="UP000193862">
    <property type="component" value="Unassembled WGS sequence"/>
</dbReference>
<dbReference type="RefSeq" id="WP_234990389.1">
    <property type="nucleotide sequence ID" value="NZ_FWFS01000004.1"/>
</dbReference>
<protein>
    <submittedName>
        <fullName evidence="2">Uncharacterized protein</fullName>
    </submittedName>
</protein>
<dbReference type="AlphaFoldDB" id="A0A1Y5S956"/>
<dbReference type="InterPro" id="IPR018679">
    <property type="entry name" value="DUF2161"/>
</dbReference>
<reference evidence="2 3" key="1">
    <citation type="submission" date="2017-03" db="EMBL/GenBank/DDBJ databases">
        <authorList>
            <person name="Afonso C.L."/>
            <person name="Miller P.J."/>
            <person name="Scott M.A."/>
            <person name="Spackman E."/>
            <person name="Goraichik I."/>
            <person name="Dimitrov K.M."/>
            <person name="Suarez D.L."/>
            <person name="Swayne D.E."/>
        </authorList>
    </citation>
    <scope>NUCLEOTIDE SEQUENCE [LARGE SCALE GENOMIC DNA]</scope>
    <source>
        <strain evidence="2 3">CECT 8620</strain>
    </source>
</reference>
<evidence type="ECO:0000256" key="1">
    <source>
        <dbReference type="SAM" id="MobiDB-lite"/>
    </source>
</evidence>
<organism evidence="2 3">
    <name type="scientific">Aquimixticola soesokkakensis</name>
    <dbReference type="NCBI Taxonomy" id="1519096"/>
    <lineage>
        <taxon>Bacteria</taxon>
        <taxon>Pseudomonadati</taxon>
        <taxon>Pseudomonadota</taxon>
        <taxon>Alphaproteobacteria</taxon>
        <taxon>Rhodobacterales</taxon>
        <taxon>Paracoccaceae</taxon>
        <taxon>Aquimixticola</taxon>
    </lineage>
</organism>
<dbReference type="Pfam" id="PF09929">
    <property type="entry name" value="DUF2161"/>
    <property type="match status" value="1"/>
</dbReference>
<proteinExistence type="predicted"/>
<keyword evidence="3" id="KW-1185">Reference proteome</keyword>
<feature type="region of interest" description="Disordered" evidence="1">
    <location>
        <begin position="206"/>
        <end position="234"/>
    </location>
</feature>
<gene>
    <name evidence="2" type="ORF">AQS8620_01218</name>
</gene>
<sequence>MKEADLYAPVKAFLEAQGYVVKAEIGACDVMAVRGSEPPVVVELKTGFSLALVLQGIDRQRVSDAVYLAVPKAKGTGWKLRYKDIVHLCRRLGLGLLAVDVAAQRVEAHLDPAPYQPRKNTKRAGQLLKEFTRRIGDPNVGGTTGVKRVTAYRQDAQKLRAYLGRHGPSAPAQMARALDVPNARAILADNHYGWFARVSRGIYALAEPPSGGPQNPLHVSKTSTAPRSAKGVRQ</sequence>
<evidence type="ECO:0000313" key="3">
    <source>
        <dbReference type="Proteomes" id="UP000193862"/>
    </source>
</evidence>
<name>A0A1Y5S956_9RHOB</name>
<evidence type="ECO:0000313" key="2">
    <source>
        <dbReference type="EMBL" id="SLN35300.1"/>
    </source>
</evidence>
<accession>A0A1Y5S956</accession>